<evidence type="ECO:0000313" key="4">
    <source>
        <dbReference type="Proteomes" id="UP001589536"/>
    </source>
</evidence>
<dbReference type="RefSeq" id="WP_345046698.1">
    <property type="nucleotide sequence ID" value="NZ_BAABED010000001.1"/>
</dbReference>
<keyword evidence="4" id="KW-1185">Reference proteome</keyword>
<organism evidence="3 4">
    <name type="scientific">Arthrobacter methylotrophus</name>
    <dbReference type="NCBI Taxonomy" id="121291"/>
    <lineage>
        <taxon>Bacteria</taxon>
        <taxon>Bacillati</taxon>
        <taxon>Actinomycetota</taxon>
        <taxon>Actinomycetes</taxon>
        <taxon>Micrococcales</taxon>
        <taxon>Micrococcaceae</taxon>
        <taxon>Arthrobacter</taxon>
    </lineage>
</organism>
<dbReference type="InterPro" id="IPR014544">
    <property type="entry name" value="UCP028408"/>
</dbReference>
<name>A0ABV5UTH9_9MICC</name>
<evidence type="ECO:0000259" key="2">
    <source>
        <dbReference type="Pfam" id="PF11795"/>
    </source>
</evidence>
<accession>A0ABV5UTH9</accession>
<dbReference type="Pfam" id="PF11795">
    <property type="entry name" value="DUF3322"/>
    <property type="match status" value="1"/>
</dbReference>
<feature type="domain" description="DUF3322" evidence="2">
    <location>
        <begin position="10"/>
        <end position="191"/>
    </location>
</feature>
<proteinExistence type="predicted"/>
<dbReference type="Pfam" id="PF09983">
    <property type="entry name" value="JetD_C"/>
    <property type="match status" value="1"/>
</dbReference>
<evidence type="ECO:0000313" key="3">
    <source>
        <dbReference type="EMBL" id="MFB9715490.1"/>
    </source>
</evidence>
<dbReference type="PIRSF" id="PIRSF028408">
    <property type="entry name" value="UCP028408"/>
    <property type="match status" value="1"/>
</dbReference>
<protein>
    <submittedName>
        <fullName evidence="3">Wadjet anti-phage system protein JetD domain-containing protein</fullName>
    </submittedName>
</protein>
<dbReference type="InterPro" id="IPR024537">
    <property type="entry name" value="DUF3322"/>
</dbReference>
<dbReference type="InterPro" id="IPR024534">
    <property type="entry name" value="JetD_C"/>
</dbReference>
<feature type="domain" description="Wadjet protein JetD C-terminal" evidence="1">
    <location>
        <begin position="202"/>
        <end position="371"/>
    </location>
</feature>
<sequence>MPVPVTVAAARAAAAKKYEKYAAAWAVERPFAPALALPLHPPTERTALSDQVTAVAWVRSWAGQEGVEWGERAWASLGRQRVPVRLVLANPDELASFAGCLPNWRQARSRAAALMARANGGEPGSMPELRDALIRSMRAITLLDEADFARLVDVLEWLSSHPDSGLYIRQLPIRGVDTKWVGRHEPLVAKLYSAATGRTGLGLAPKPDLIRLRFLDSSLAPGGLSDVAAPLSEVASLAIRPRTVFVFENLESVLAMPPWPGAVVLHGSGYAVDRVSKLPWAASAPLIYWGDLDTHGLAILNRLRAQALAPNTVLMDLATLDAFSDLWVPEPVPATGAFAYLEPDEKAVVEGLRERGGIRLEQERIPWAHALAVLRVVSEA</sequence>
<evidence type="ECO:0000259" key="1">
    <source>
        <dbReference type="Pfam" id="PF09983"/>
    </source>
</evidence>
<comment type="caution">
    <text evidence="3">The sequence shown here is derived from an EMBL/GenBank/DDBJ whole genome shotgun (WGS) entry which is preliminary data.</text>
</comment>
<dbReference type="EMBL" id="JBHMBH010000031">
    <property type="protein sequence ID" value="MFB9715490.1"/>
    <property type="molecule type" value="Genomic_DNA"/>
</dbReference>
<reference evidence="3 4" key="1">
    <citation type="submission" date="2024-09" db="EMBL/GenBank/DDBJ databases">
        <authorList>
            <person name="Sun Q."/>
            <person name="Mori K."/>
        </authorList>
    </citation>
    <scope>NUCLEOTIDE SEQUENCE [LARGE SCALE GENOMIC DNA]</scope>
    <source>
        <strain evidence="3 4">JCM 13519</strain>
    </source>
</reference>
<gene>
    <name evidence="3" type="ORF">ACFFPI_15400</name>
</gene>
<dbReference type="Proteomes" id="UP001589536">
    <property type="component" value="Unassembled WGS sequence"/>
</dbReference>